<dbReference type="SUPFAM" id="SSF53098">
    <property type="entry name" value="Ribonuclease H-like"/>
    <property type="match status" value="1"/>
</dbReference>
<accession>T1C7M3</accession>
<feature type="non-terminal residue" evidence="1">
    <location>
        <position position="160"/>
    </location>
</feature>
<name>T1C7M3_9ZZZZ</name>
<sequence length="160" mass="18469">MIGKDGRRHIAVFSVAKETEEKAALGDRLRKGKELQKWAQAGVNRHEWTEENHHELVRALTRRLVKEGAESLFEVVWDPNSIGTIFVRADAARRKWETEKAGWWMVTTDTELSGDAVIDLYQGLAVVEHAFRELKSPLRTRPVYHWKAERVKAHLFVCVL</sequence>
<comment type="caution">
    <text evidence="1">The sequence shown here is derived from an EMBL/GenBank/DDBJ whole genome shotgun (WGS) entry which is preliminary data.</text>
</comment>
<dbReference type="InterPro" id="IPR012337">
    <property type="entry name" value="RNaseH-like_sf"/>
</dbReference>
<reference evidence="1" key="1">
    <citation type="submission" date="2013-08" db="EMBL/GenBank/DDBJ databases">
        <authorList>
            <person name="Mendez C."/>
            <person name="Richter M."/>
            <person name="Ferrer M."/>
            <person name="Sanchez J."/>
        </authorList>
    </citation>
    <scope>NUCLEOTIDE SEQUENCE</scope>
</reference>
<dbReference type="EMBL" id="AUZX01002353">
    <property type="protein sequence ID" value="EQD76923.1"/>
    <property type="molecule type" value="Genomic_DNA"/>
</dbReference>
<organism evidence="1">
    <name type="scientific">mine drainage metagenome</name>
    <dbReference type="NCBI Taxonomy" id="410659"/>
    <lineage>
        <taxon>unclassified sequences</taxon>
        <taxon>metagenomes</taxon>
        <taxon>ecological metagenomes</taxon>
    </lineage>
</organism>
<reference evidence="1" key="2">
    <citation type="journal article" date="2014" name="ISME J.">
        <title>Microbial stratification in low pH oxic and suboxic macroscopic growths along an acid mine drainage.</title>
        <authorList>
            <person name="Mendez-Garcia C."/>
            <person name="Mesa V."/>
            <person name="Sprenger R.R."/>
            <person name="Richter M."/>
            <person name="Diez M.S."/>
            <person name="Solano J."/>
            <person name="Bargiela R."/>
            <person name="Golyshina O.V."/>
            <person name="Manteca A."/>
            <person name="Ramos J.L."/>
            <person name="Gallego J.R."/>
            <person name="Llorente I."/>
            <person name="Martins Dos Santos V.A."/>
            <person name="Jensen O.N."/>
            <person name="Pelaez A.I."/>
            <person name="Sanchez J."/>
            <person name="Ferrer M."/>
        </authorList>
    </citation>
    <scope>NUCLEOTIDE SEQUENCE</scope>
</reference>
<proteinExistence type="predicted"/>
<gene>
    <name evidence="1" type="ORF">B1A_03190</name>
</gene>
<dbReference type="AlphaFoldDB" id="T1C7M3"/>
<evidence type="ECO:0000313" key="1">
    <source>
        <dbReference type="EMBL" id="EQD76923.1"/>
    </source>
</evidence>
<protein>
    <submittedName>
        <fullName evidence="1">Transposase IS4 family protein</fullName>
    </submittedName>
</protein>